<comment type="caution">
    <text evidence="1">The sequence shown here is derived from an EMBL/GenBank/DDBJ whole genome shotgun (WGS) entry which is preliminary data.</text>
</comment>
<dbReference type="AlphaFoldDB" id="A0AB73B5H1"/>
<accession>A0AB73B5H1</accession>
<evidence type="ECO:0000313" key="1">
    <source>
        <dbReference type="EMBL" id="GEB97145.1"/>
    </source>
</evidence>
<evidence type="ECO:0000313" key="2">
    <source>
        <dbReference type="Proteomes" id="UP000315353"/>
    </source>
</evidence>
<sequence length="93" mass="10472">MRCGFATVYSESEAETRVPAPQMRGTDRVVLKKKVEDGMIATCVAVSRKTIIRPFLVALHCGAPLCRLEYFHERPFTYFLTNNGAKAHDIARL</sequence>
<dbReference type="EMBL" id="BJNB01000006">
    <property type="protein sequence ID" value="GEB97145.1"/>
    <property type="molecule type" value="Genomic_DNA"/>
</dbReference>
<gene>
    <name evidence="1" type="ORF">CFL01nite_06400</name>
</gene>
<dbReference type="Proteomes" id="UP000315353">
    <property type="component" value="Unassembled WGS sequence"/>
</dbReference>
<organism evidence="1 2">
    <name type="scientific">Corynebacterium flavescens</name>
    <dbReference type="NCBI Taxonomy" id="28028"/>
    <lineage>
        <taxon>Bacteria</taxon>
        <taxon>Bacillati</taxon>
        <taxon>Actinomycetota</taxon>
        <taxon>Actinomycetes</taxon>
        <taxon>Mycobacteriales</taxon>
        <taxon>Corynebacteriaceae</taxon>
        <taxon>Corynebacterium</taxon>
    </lineage>
</organism>
<protein>
    <submittedName>
        <fullName evidence="1">Uncharacterized protein</fullName>
    </submittedName>
</protein>
<proteinExistence type="predicted"/>
<name>A0AB73B5H1_CORFL</name>
<reference evidence="1 2" key="1">
    <citation type="submission" date="2019-06" db="EMBL/GenBank/DDBJ databases">
        <title>Whole genome shotgun sequence of Corynebacterium flavescens NBRC 14136.</title>
        <authorList>
            <person name="Hosoyama A."/>
            <person name="Uohara A."/>
            <person name="Ohji S."/>
            <person name="Ichikawa N."/>
        </authorList>
    </citation>
    <scope>NUCLEOTIDE SEQUENCE [LARGE SCALE GENOMIC DNA]</scope>
    <source>
        <strain evidence="1 2">NBRC 14136</strain>
    </source>
</reference>